<proteinExistence type="predicted"/>
<dbReference type="EMBL" id="BSXS01014441">
    <property type="protein sequence ID" value="GMF05483.1"/>
    <property type="molecule type" value="Genomic_DNA"/>
</dbReference>
<name>A0ACB5U939_AMBMO</name>
<accession>A0ACB5U939</accession>
<comment type="caution">
    <text evidence="1">The sequence shown here is derived from an EMBL/GenBank/DDBJ whole genome shotgun (WGS) entry which is preliminary data.</text>
</comment>
<protein>
    <submittedName>
        <fullName evidence="1">Unnamed protein product</fullName>
    </submittedName>
</protein>
<gene>
    <name evidence="1" type="ORF">Amon02_001235100</name>
</gene>
<sequence>MPLSCTVCRKRKVKCDRGRPHCQVCEKYKVTHLCHYQEPSWANTNNDTSPKRSHSQLEGSFSSETSDKRQKLNDLQQHNPPISISTPSSSNSAGVTNTYQKYNTFNTPLNYMGNLSVLNHLGSNERSHVQPVNSNTRSEGRLIIEPFGSSLPPTFGRGSSHILSSDSRSSSSYPLPSIGNV</sequence>
<evidence type="ECO:0000313" key="2">
    <source>
        <dbReference type="Proteomes" id="UP001165064"/>
    </source>
</evidence>
<reference evidence="1" key="1">
    <citation type="submission" date="2023-04" db="EMBL/GenBank/DDBJ databases">
        <title>Ambrosiozyma monospora NBRC 10751.</title>
        <authorList>
            <person name="Ichikawa N."/>
            <person name="Sato H."/>
            <person name="Tonouchi N."/>
        </authorList>
    </citation>
    <scope>NUCLEOTIDE SEQUENCE</scope>
    <source>
        <strain evidence="1">NBRC 10751</strain>
    </source>
</reference>
<organism evidence="1 2">
    <name type="scientific">Ambrosiozyma monospora</name>
    <name type="common">Yeast</name>
    <name type="synonym">Endomycopsis monosporus</name>
    <dbReference type="NCBI Taxonomy" id="43982"/>
    <lineage>
        <taxon>Eukaryota</taxon>
        <taxon>Fungi</taxon>
        <taxon>Dikarya</taxon>
        <taxon>Ascomycota</taxon>
        <taxon>Saccharomycotina</taxon>
        <taxon>Pichiomycetes</taxon>
        <taxon>Pichiales</taxon>
        <taxon>Pichiaceae</taxon>
        <taxon>Ambrosiozyma</taxon>
    </lineage>
</organism>
<dbReference type="Proteomes" id="UP001165064">
    <property type="component" value="Unassembled WGS sequence"/>
</dbReference>
<keyword evidence="2" id="KW-1185">Reference proteome</keyword>
<evidence type="ECO:0000313" key="1">
    <source>
        <dbReference type="EMBL" id="GMF05483.1"/>
    </source>
</evidence>